<dbReference type="EMBL" id="CP002568">
    <property type="protein sequence ID" value="ADZ72291.1"/>
    <property type="molecule type" value="Genomic_DNA"/>
</dbReference>
<dbReference type="Pfam" id="PF07378">
    <property type="entry name" value="FlbT"/>
    <property type="match status" value="1"/>
</dbReference>
<dbReference type="Proteomes" id="UP000008130">
    <property type="component" value="Chromosome"/>
</dbReference>
<organism evidence="4 5">
    <name type="scientific">Polymorphum gilvum (strain LMG 25793 / CGMCC 1.9160 / SL003B-26A1)</name>
    <dbReference type="NCBI Taxonomy" id="991905"/>
    <lineage>
        <taxon>Bacteria</taxon>
        <taxon>Pseudomonadati</taxon>
        <taxon>Pseudomonadota</taxon>
        <taxon>Alphaproteobacteria</taxon>
        <taxon>Rhodobacterales</taxon>
        <taxon>Paracoccaceae</taxon>
        <taxon>Polymorphum</taxon>
    </lineage>
</organism>
<dbReference type="PIRSF" id="PIRSF009533">
    <property type="entry name" value="FlbT"/>
    <property type="match status" value="1"/>
</dbReference>
<evidence type="ECO:0000256" key="3">
    <source>
        <dbReference type="ARBA" id="ARBA00022884"/>
    </source>
</evidence>
<reference evidence="4 5" key="1">
    <citation type="journal article" date="2011" name="J. Bacteriol.">
        <title>Complete genome sequence of Polymorphum gilvum SL003B-26A1T, a crude oil-degrading bacterium from oil-polluted saline soil.</title>
        <authorList>
            <person name="Li S.G."/>
            <person name="Tang Y.Q."/>
            <person name="Nie Y."/>
            <person name="Cai M."/>
            <person name="Wu X.L."/>
        </authorList>
    </citation>
    <scope>NUCLEOTIDE SEQUENCE [LARGE SCALE GENOMIC DNA]</scope>
    <source>
        <strain evidence="5">LMG 25793 / CGMCC 1.9160 / SL003B-26A1</strain>
    </source>
</reference>
<dbReference type="NCBIfam" id="NF001995">
    <property type="entry name" value="PRK00794.1-1"/>
    <property type="match status" value="1"/>
</dbReference>
<gene>
    <name evidence="4" type="primary">flbT</name>
    <name evidence="4" type="ordered locus">SL003B_3871</name>
</gene>
<dbReference type="GO" id="GO:0006402">
    <property type="term" value="P:mRNA catabolic process"/>
    <property type="evidence" value="ECO:0007669"/>
    <property type="project" value="InterPro"/>
</dbReference>
<keyword evidence="1" id="KW-0678">Repressor</keyword>
<dbReference type="RefSeq" id="WP_013654600.1">
    <property type="nucleotide sequence ID" value="NC_015259.1"/>
</dbReference>
<evidence type="ECO:0000313" key="4">
    <source>
        <dbReference type="EMBL" id="ADZ72291.1"/>
    </source>
</evidence>
<protein>
    <submittedName>
        <fullName evidence="4">Flagellum biosynthesis repressor</fullName>
    </submittedName>
</protein>
<evidence type="ECO:0000256" key="2">
    <source>
        <dbReference type="ARBA" id="ARBA00022795"/>
    </source>
</evidence>
<keyword evidence="2" id="KW-1005">Bacterial flagellum biogenesis</keyword>
<proteinExistence type="predicted"/>
<dbReference type="HOGENOM" id="CLU_130913_1_0_5"/>
<dbReference type="OrthoDB" id="7932924at2"/>
<name>F2J4N9_POLGS</name>
<dbReference type="STRING" id="991905.SL003B_3871"/>
<accession>F2J4N9</accession>
<evidence type="ECO:0000256" key="1">
    <source>
        <dbReference type="ARBA" id="ARBA00022491"/>
    </source>
</evidence>
<dbReference type="KEGG" id="pgv:SL003B_3871"/>
<keyword evidence="5" id="KW-1185">Reference proteome</keyword>
<sequence>MHIALKAGERLYINGAVLRVDRKTSLELMNNAVFLLENHVLQPHETTTPLRQIYFVLQSMLMDPASADQARDLYLMLVGSAQRTFANRDILAALDDVVDLVEADRAYEAMKLIRGLYPLEAAIMSGGETAAVAETEAA</sequence>
<evidence type="ECO:0000313" key="5">
    <source>
        <dbReference type="Proteomes" id="UP000008130"/>
    </source>
</evidence>
<dbReference type="PATRIC" id="fig|991905.3.peg.3989"/>
<dbReference type="InterPro" id="IPR009967">
    <property type="entry name" value="Flagellum_FlbT"/>
</dbReference>
<dbReference type="GO" id="GO:1902209">
    <property type="term" value="P:negative regulation of bacterial-type flagellum assembly"/>
    <property type="evidence" value="ECO:0007669"/>
    <property type="project" value="InterPro"/>
</dbReference>
<dbReference type="GO" id="GO:0048027">
    <property type="term" value="F:mRNA 5'-UTR binding"/>
    <property type="evidence" value="ECO:0007669"/>
    <property type="project" value="InterPro"/>
</dbReference>
<dbReference type="GO" id="GO:0044781">
    <property type="term" value="P:bacterial-type flagellum organization"/>
    <property type="evidence" value="ECO:0007669"/>
    <property type="project" value="UniProtKB-KW"/>
</dbReference>
<keyword evidence="3" id="KW-0694">RNA-binding</keyword>
<dbReference type="AlphaFoldDB" id="F2J4N9"/>
<dbReference type="eggNOG" id="COG5443">
    <property type="taxonomic scope" value="Bacteria"/>
</dbReference>